<evidence type="ECO:0000313" key="2">
    <source>
        <dbReference type="EMBL" id="RST96039.1"/>
    </source>
</evidence>
<dbReference type="SUPFAM" id="SSF56601">
    <property type="entry name" value="beta-lactamase/transpeptidase-like"/>
    <property type="match status" value="1"/>
</dbReference>
<keyword evidence="3" id="KW-1185">Reference proteome</keyword>
<dbReference type="EMBL" id="NGJU01000008">
    <property type="protein sequence ID" value="RST96039.1"/>
    <property type="molecule type" value="Genomic_DNA"/>
</dbReference>
<dbReference type="InterPro" id="IPR012338">
    <property type="entry name" value="Beta-lactam/transpept-like"/>
</dbReference>
<dbReference type="Pfam" id="PF00144">
    <property type="entry name" value="Beta-lactamase"/>
    <property type="match status" value="1"/>
</dbReference>
<dbReference type="OrthoDB" id="9773047at2"/>
<dbReference type="PANTHER" id="PTHR43283:SF7">
    <property type="entry name" value="BETA-LACTAMASE-RELATED DOMAIN-CONTAINING PROTEIN"/>
    <property type="match status" value="1"/>
</dbReference>
<sequence length="309" mass="35095">MIGETCMEKILEAFIKKAQAEQYVINGVKITEKGETKAFYNRFNDQERLHTFSASKSITSIGVGIAIDEGLLRLDEKIADSFQESIPEDASPYVYEITVEDLLKMTCGLKDPLFFFSTPERYGIKDWVGHFFKAEFAHQPGTNFLYSNFNTYILSCLIEKKAGVNLASYLEERFFAKLDILSPDWFVCPMGHTTGANGLFLTIDEMSRIGEMLLNQGSYQGHRIVSESYIQAATKNQFVKDWPNQGYGYQFWRGKDGLSYLAAGKYGQMIHVLEEEGLVIAIQALSEKDIESFAWDQLIKPLKNKVNNI</sequence>
<dbReference type="Proteomes" id="UP000287239">
    <property type="component" value="Unassembled WGS sequence"/>
</dbReference>
<dbReference type="AlphaFoldDB" id="A0A429ZQW6"/>
<organism evidence="2 3">
    <name type="scientific">Vagococcus salmoninarum</name>
    <dbReference type="NCBI Taxonomy" id="2739"/>
    <lineage>
        <taxon>Bacteria</taxon>
        <taxon>Bacillati</taxon>
        <taxon>Bacillota</taxon>
        <taxon>Bacilli</taxon>
        <taxon>Lactobacillales</taxon>
        <taxon>Enterococcaceae</taxon>
        <taxon>Vagococcus</taxon>
    </lineage>
</organism>
<dbReference type="InterPro" id="IPR050789">
    <property type="entry name" value="Diverse_Enzym_Activities"/>
</dbReference>
<reference evidence="2 3" key="1">
    <citation type="submission" date="2017-05" db="EMBL/GenBank/DDBJ databases">
        <title>Vagococcus spp. assemblies.</title>
        <authorList>
            <person name="Gulvik C.A."/>
        </authorList>
    </citation>
    <scope>NUCLEOTIDE SEQUENCE [LARGE SCALE GENOMIC DNA]</scope>
    <source>
        <strain evidence="2 3">NCFB 2777</strain>
    </source>
</reference>
<proteinExistence type="predicted"/>
<dbReference type="InterPro" id="IPR001466">
    <property type="entry name" value="Beta-lactam-related"/>
</dbReference>
<name>A0A429ZQW6_9ENTE</name>
<feature type="domain" description="Beta-lactamase-related" evidence="1">
    <location>
        <begin position="29"/>
        <end position="283"/>
    </location>
</feature>
<accession>A0A429ZQW6</accession>
<dbReference type="Gene3D" id="3.40.710.10">
    <property type="entry name" value="DD-peptidase/beta-lactamase superfamily"/>
    <property type="match status" value="1"/>
</dbReference>
<evidence type="ECO:0000259" key="1">
    <source>
        <dbReference type="Pfam" id="PF00144"/>
    </source>
</evidence>
<gene>
    <name evidence="2" type="ORF">CBF35_06470</name>
</gene>
<evidence type="ECO:0000313" key="3">
    <source>
        <dbReference type="Proteomes" id="UP000287239"/>
    </source>
</evidence>
<comment type="caution">
    <text evidence="2">The sequence shown here is derived from an EMBL/GenBank/DDBJ whole genome shotgun (WGS) entry which is preliminary data.</text>
</comment>
<protein>
    <recommendedName>
        <fullName evidence="1">Beta-lactamase-related domain-containing protein</fullName>
    </recommendedName>
</protein>
<dbReference type="PANTHER" id="PTHR43283">
    <property type="entry name" value="BETA-LACTAMASE-RELATED"/>
    <property type="match status" value="1"/>
</dbReference>